<evidence type="ECO:0000256" key="1">
    <source>
        <dbReference type="SAM" id="MobiDB-lite"/>
    </source>
</evidence>
<keyword evidence="3" id="KW-1185">Reference proteome</keyword>
<gene>
    <name evidence="2" type="ORF">K505DRAFT_86926</name>
</gene>
<reference evidence="2" key="1">
    <citation type="journal article" date="2020" name="Stud. Mycol.">
        <title>101 Dothideomycetes genomes: a test case for predicting lifestyles and emergence of pathogens.</title>
        <authorList>
            <person name="Haridas S."/>
            <person name="Albert R."/>
            <person name="Binder M."/>
            <person name="Bloem J."/>
            <person name="Labutti K."/>
            <person name="Salamov A."/>
            <person name="Andreopoulos B."/>
            <person name="Baker S."/>
            <person name="Barry K."/>
            <person name="Bills G."/>
            <person name="Bluhm B."/>
            <person name="Cannon C."/>
            <person name="Castanera R."/>
            <person name="Culley D."/>
            <person name="Daum C."/>
            <person name="Ezra D."/>
            <person name="Gonzalez J."/>
            <person name="Henrissat B."/>
            <person name="Kuo A."/>
            <person name="Liang C."/>
            <person name="Lipzen A."/>
            <person name="Lutzoni F."/>
            <person name="Magnuson J."/>
            <person name="Mondo S."/>
            <person name="Nolan M."/>
            <person name="Ohm R."/>
            <person name="Pangilinan J."/>
            <person name="Park H.-J."/>
            <person name="Ramirez L."/>
            <person name="Alfaro M."/>
            <person name="Sun H."/>
            <person name="Tritt A."/>
            <person name="Yoshinaga Y."/>
            <person name="Zwiers L.-H."/>
            <person name="Turgeon B."/>
            <person name="Goodwin S."/>
            <person name="Spatafora J."/>
            <person name="Crous P."/>
            <person name="Grigoriev I."/>
        </authorList>
    </citation>
    <scope>NUCLEOTIDE SEQUENCE</scope>
    <source>
        <strain evidence="2">CBS 109.77</strain>
    </source>
</reference>
<protein>
    <submittedName>
        <fullName evidence="2">Uncharacterized protein</fullName>
    </submittedName>
</protein>
<name>A0A6A6X0M8_9PLEO</name>
<evidence type="ECO:0000313" key="3">
    <source>
        <dbReference type="Proteomes" id="UP000799757"/>
    </source>
</evidence>
<sequence length="153" mass="16405">MVGRPTGGHRRPPVLGALMPPLRAKHRRRLGRSAGLLVGVGRYRHLPAEDRMAVVPCCLPSASYETSVVGAVDARTANEQAQCDARQAPSESPRVADLASPHLGTPTSQHPAASHTPKALRFLAVLASKPPFPSPQLRILSLRVALRTVPLFH</sequence>
<proteinExistence type="predicted"/>
<dbReference type="AlphaFoldDB" id="A0A6A6X0M8"/>
<feature type="region of interest" description="Disordered" evidence="1">
    <location>
        <begin position="82"/>
        <end position="114"/>
    </location>
</feature>
<organism evidence="2 3">
    <name type="scientific">Melanomma pulvis-pyrius CBS 109.77</name>
    <dbReference type="NCBI Taxonomy" id="1314802"/>
    <lineage>
        <taxon>Eukaryota</taxon>
        <taxon>Fungi</taxon>
        <taxon>Dikarya</taxon>
        <taxon>Ascomycota</taxon>
        <taxon>Pezizomycotina</taxon>
        <taxon>Dothideomycetes</taxon>
        <taxon>Pleosporomycetidae</taxon>
        <taxon>Pleosporales</taxon>
        <taxon>Melanommataceae</taxon>
        <taxon>Melanomma</taxon>
    </lineage>
</organism>
<dbReference type="Proteomes" id="UP000799757">
    <property type="component" value="Unassembled WGS sequence"/>
</dbReference>
<dbReference type="EMBL" id="MU002105">
    <property type="protein sequence ID" value="KAF2789916.1"/>
    <property type="molecule type" value="Genomic_DNA"/>
</dbReference>
<evidence type="ECO:0000313" key="2">
    <source>
        <dbReference type="EMBL" id="KAF2789916.1"/>
    </source>
</evidence>
<accession>A0A6A6X0M8</accession>